<sequence>ARRQPPLRPTPPPLLAVGLAGGGRLLRATTPCGRPAIGPLCERRTVSGCTRGRLPHLRTSCSRSCPQVPPLRTAAPASDVGLPYGLLPLEIVYPCIPDSNGENDGGQASSSLAVSTRWISIAKLLQSDLATLAQRKGGE</sequence>
<organism evidence="1 2">
    <name type="scientific">Ensete ventricosum</name>
    <name type="common">Abyssinian banana</name>
    <name type="synonym">Musa ensete</name>
    <dbReference type="NCBI Taxonomy" id="4639"/>
    <lineage>
        <taxon>Eukaryota</taxon>
        <taxon>Viridiplantae</taxon>
        <taxon>Streptophyta</taxon>
        <taxon>Embryophyta</taxon>
        <taxon>Tracheophyta</taxon>
        <taxon>Spermatophyta</taxon>
        <taxon>Magnoliopsida</taxon>
        <taxon>Liliopsida</taxon>
        <taxon>Zingiberales</taxon>
        <taxon>Musaceae</taxon>
        <taxon>Ensete</taxon>
    </lineage>
</organism>
<comment type="caution">
    <text evidence="1">The sequence shown here is derived from an EMBL/GenBank/DDBJ whole genome shotgun (WGS) entry which is preliminary data.</text>
</comment>
<dbReference type="AlphaFoldDB" id="A0A426Y219"/>
<dbReference type="EMBL" id="AMZH03015577">
    <property type="protein sequence ID" value="RRT45837.1"/>
    <property type="molecule type" value="Genomic_DNA"/>
</dbReference>
<protein>
    <submittedName>
        <fullName evidence="1">Uncharacterized protein</fullName>
    </submittedName>
</protein>
<name>A0A426Y219_ENSVE</name>
<evidence type="ECO:0000313" key="2">
    <source>
        <dbReference type="Proteomes" id="UP000287651"/>
    </source>
</evidence>
<dbReference type="Proteomes" id="UP000287651">
    <property type="component" value="Unassembled WGS sequence"/>
</dbReference>
<accession>A0A426Y219</accession>
<proteinExistence type="predicted"/>
<feature type="non-terminal residue" evidence="1">
    <location>
        <position position="1"/>
    </location>
</feature>
<evidence type="ECO:0000313" key="1">
    <source>
        <dbReference type="EMBL" id="RRT45837.1"/>
    </source>
</evidence>
<reference evidence="1 2" key="1">
    <citation type="journal article" date="2014" name="Agronomy (Basel)">
        <title>A Draft Genome Sequence for Ensete ventricosum, the Drought-Tolerant Tree Against Hunger.</title>
        <authorList>
            <person name="Harrison J."/>
            <person name="Moore K.A."/>
            <person name="Paszkiewicz K."/>
            <person name="Jones T."/>
            <person name="Grant M."/>
            <person name="Ambacheew D."/>
            <person name="Muzemil S."/>
            <person name="Studholme D.J."/>
        </authorList>
    </citation>
    <scope>NUCLEOTIDE SEQUENCE [LARGE SCALE GENOMIC DNA]</scope>
</reference>
<gene>
    <name evidence="1" type="ORF">B296_00021021</name>
</gene>